<evidence type="ECO:0000313" key="1">
    <source>
        <dbReference type="EMBL" id="CAD8302206.1"/>
    </source>
</evidence>
<dbReference type="GO" id="GO:0005730">
    <property type="term" value="C:nucleolus"/>
    <property type="evidence" value="ECO:0007669"/>
    <property type="project" value="TreeGrafter"/>
</dbReference>
<accession>A0A6U2I6J2</accession>
<name>A0A6U2I6J2_9CHLO</name>
<dbReference type="PANTHER" id="PTHR48030">
    <property type="entry name" value="SPLICING FACTOR 3B SUBUNIT 4"/>
    <property type="match status" value="1"/>
</dbReference>
<dbReference type="SUPFAM" id="SSF54928">
    <property type="entry name" value="RNA-binding domain, RBD"/>
    <property type="match status" value="1"/>
</dbReference>
<dbReference type="GO" id="GO:0003723">
    <property type="term" value="F:RNA binding"/>
    <property type="evidence" value="ECO:0007669"/>
    <property type="project" value="TreeGrafter"/>
</dbReference>
<dbReference type="InterPro" id="IPR035979">
    <property type="entry name" value="RBD_domain_sf"/>
</dbReference>
<sequence>MQACWHACWRACRHACICTSTYVYQQKSACHSPEPHVIAVVQAIKVLNMIKMFGKPIRVNKAASDKKASEVGANLFVGNLDVDVDEKVRRQSERKFWGS</sequence>
<organism evidence="1">
    <name type="scientific">Chlamydomonas euryale</name>
    <dbReference type="NCBI Taxonomy" id="1486919"/>
    <lineage>
        <taxon>Eukaryota</taxon>
        <taxon>Viridiplantae</taxon>
        <taxon>Chlorophyta</taxon>
        <taxon>core chlorophytes</taxon>
        <taxon>Chlorophyceae</taxon>
        <taxon>CS clade</taxon>
        <taxon>Chlamydomonadales</taxon>
        <taxon>Chlamydomonadaceae</taxon>
        <taxon>Chlamydomonas</taxon>
    </lineage>
</organism>
<evidence type="ECO:0000313" key="2">
    <source>
        <dbReference type="EMBL" id="CAD8302207.1"/>
    </source>
</evidence>
<reference evidence="1" key="1">
    <citation type="submission" date="2021-01" db="EMBL/GenBank/DDBJ databases">
        <authorList>
            <person name="Corre E."/>
            <person name="Pelletier E."/>
            <person name="Niang G."/>
            <person name="Scheremetjew M."/>
            <person name="Finn R."/>
            <person name="Kale V."/>
            <person name="Holt S."/>
            <person name="Cochrane G."/>
            <person name="Meng A."/>
            <person name="Brown T."/>
            <person name="Cohen L."/>
        </authorList>
    </citation>
    <scope>NUCLEOTIDE SEQUENCE</scope>
    <source>
        <strain evidence="1">CCMP219</strain>
    </source>
</reference>
<dbReference type="EMBL" id="HBEC01035409">
    <property type="protein sequence ID" value="CAD8302207.1"/>
    <property type="molecule type" value="Transcribed_RNA"/>
</dbReference>
<dbReference type="GO" id="GO:0071011">
    <property type="term" value="C:precatalytic spliceosome"/>
    <property type="evidence" value="ECO:0007669"/>
    <property type="project" value="TreeGrafter"/>
</dbReference>
<proteinExistence type="predicted"/>
<dbReference type="PANTHER" id="PTHR48030:SF3">
    <property type="entry name" value="SPLICING FACTOR 3B SUBUNIT 4"/>
    <property type="match status" value="1"/>
</dbReference>
<gene>
    <name evidence="1" type="ORF">CEUR00632_LOCUS16449</name>
    <name evidence="2" type="ORF">CEUR00632_LOCUS16450</name>
</gene>
<evidence type="ECO:0008006" key="3">
    <source>
        <dbReference type="Google" id="ProtNLM"/>
    </source>
</evidence>
<protein>
    <recommendedName>
        <fullName evidence="3">RRM domain-containing protein</fullName>
    </recommendedName>
</protein>
<dbReference type="GO" id="GO:0048026">
    <property type="term" value="P:positive regulation of mRNA splicing, via spliceosome"/>
    <property type="evidence" value="ECO:0007669"/>
    <property type="project" value="TreeGrafter"/>
</dbReference>
<dbReference type="InterPro" id="IPR052084">
    <property type="entry name" value="SF3B4_spliceosome_assoc"/>
</dbReference>
<dbReference type="EMBL" id="HBEC01035408">
    <property type="protein sequence ID" value="CAD8302206.1"/>
    <property type="molecule type" value="Transcribed_RNA"/>
</dbReference>
<dbReference type="AlphaFoldDB" id="A0A6U2I6J2"/>